<dbReference type="EMBL" id="JAGRPV010000001">
    <property type="protein sequence ID" value="MDI4648004.1"/>
    <property type="molecule type" value="Genomic_DNA"/>
</dbReference>
<dbReference type="Proteomes" id="UP001161691">
    <property type="component" value="Unassembled WGS sequence"/>
</dbReference>
<gene>
    <name evidence="2" type="ORF">KB449_23840</name>
</gene>
<dbReference type="Gene3D" id="2.60.120.260">
    <property type="entry name" value="Galactose-binding domain-like"/>
    <property type="match status" value="2"/>
</dbReference>
<name>A0ABT6TME0_9BACL</name>
<protein>
    <submittedName>
        <fullName evidence="2">Uncharacterized protein</fullName>
    </submittedName>
</protein>
<keyword evidence="3" id="KW-1185">Reference proteome</keyword>
<dbReference type="RefSeq" id="WP_282910742.1">
    <property type="nucleotide sequence ID" value="NZ_JAGRPV010000001.1"/>
</dbReference>
<evidence type="ECO:0000313" key="3">
    <source>
        <dbReference type="Proteomes" id="UP001161691"/>
    </source>
</evidence>
<organism evidence="2 3">
    <name type="scientific">Cohnella hashimotonis</name>
    <dbReference type="NCBI Taxonomy" id="2826895"/>
    <lineage>
        <taxon>Bacteria</taxon>
        <taxon>Bacillati</taxon>
        <taxon>Bacillota</taxon>
        <taxon>Bacilli</taxon>
        <taxon>Bacillales</taxon>
        <taxon>Paenibacillaceae</taxon>
        <taxon>Cohnella</taxon>
    </lineage>
</organism>
<feature type="signal peptide" evidence="1">
    <location>
        <begin position="1"/>
        <end position="24"/>
    </location>
</feature>
<evidence type="ECO:0000313" key="2">
    <source>
        <dbReference type="EMBL" id="MDI4648004.1"/>
    </source>
</evidence>
<evidence type="ECO:0000256" key="1">
    <source>
        <dbReference type="SAM" id="SignalP"/>
    </source>
</evidence>
<accession>A0ABT6TME0</accession>
<comment type="caution">
    <text evidence="2">The sequence shown here is derived from an EMBL/GenBank/DDBJ whole genome shotgun (WGS) entry which is preliminary data.</text>
</comment>
<reference evidence="2" key="1">
    <citation type="submission" date="2023-04" db="EMBL/GenBank/DDBJ databases">
        <title>Comparative genomic analysis of Cohnella hashimotonis sp. nov., isolated from the International Space Station.</title>
        <authorList>
            <person name="Venkateswaran K."/>
            <person name="Simpson A."/>
        </authorList>
    </citation>
    <scope>NUCLEOTIDE SEQUENCE</scope>
    <source>
        <strain evidence="2">F6_2S_P_1</strain>
    </source>
</reference>
<dbReference type="InterPro" id="IPR029062">
    <property type="entry name" value="Class_I_gatase-like"/>
</dbReference>
<keyword evidence="1" id="KW-0732">Signal</keyword>
<sequence>MKKSIRKLATAAVAVAALSQSAVAAQANAYTFFQTGQDYRTNLHLPVDAAAPYLISNKEPYENAITNYGNAGYEKMAMISFTHDFDNRYVGGFYDGSTHYDIVQKDAAGNLKQHLGTHSYVTPTAGWNDYVRDQAVKAIGKGATTIILEEPELFGDAGYEDAFKAEWLAYYGTAWANPAGSEANFLKASKLRNYLLQREIDAVLGYIKTNYPTVKTYIAAHSQLSYFPWKNPYAGQEGLANANVDGIVGQAWSNTMEGGVLYEGASVSLPFENGYLDYSYFAQLGRANPGKDVALIIDPKGDGYAAKSWDWLADMNAHQLAAAVSQPNAYRFEIPIWPERIMGIDENEAPESFKTAMANEITVLNDMHNYTSAIATSNHPLKAGILISDTTNWQAGGPGNTANQDSVYSLAMPLLHRGFLIDGVPLEGITAAANPLSQFDVVYVSYDLMKPQSSAYNIKLRDYVNGGGIVVYFGGRTPYENTPNQWWNSGGSSYASPQDHLLSLFGIGATGRTAGTLSNATLSAEAGSALAAGIGSLPSTSGVGYIGYTGGSFTPMYKQGTTTVAFEKSYGTGKFVYFGIDPYYFGNSAGGSSKMFNIMQNIGAVYKSVSVSVQNAIAYTRGPYKGIYSISGTAVETGKYIDVLDPDLQVVTTRKVAPGKSALLKDVSGIAVTTIPRVLFAQGNNPAIAESASSTVVTAKGASNALGAIRILSKDGLVPQLATAVNGSGRSTLYSQEWDDESKSALVKYWNDPGGVTVTVNWSAAGAPAKLQTKYVDDRDAAVTYSGAWNNWDGDKLDHAATEKFNYTAGGYAQFSFTGSQIRVIGKYGGNQGKADFYVDGVLQASDVDLYAPDARYRQVLFAKTGLTDAAHTVKVVVKGTKNAASTNANVVIDRFEYGTSLATKVDDRHASVAYTGGWGQWSDTSDYAGTETFGSAAGNNAQLTFTGTAVRVISGFGSNEGRANIYVDGKLVRTVDLYSAAKKYQQIVYSTADLAPGSHTVKVEVDRTKNAAATDYNVVIDAFEYG</sequence>
<proteinExistence type="predicted"/>
<dbReference type="Gene3D" id="3.40.50.880">
    <property type="match status" value="1"/>
</dbReference>
<feature type="chain" id="PRO_5047373651" evidence="1">
    <location>
        <begin position="25"/>
        <end position="1027"/>
    </location>
</feature>
<dbReference type="CDD" id="cd03143">
    <property type="entry name" value="A4_beta-galactosidase_middle_domain"/>
    <property type="match status" value="1"/>
</dbReference>